<comment type="similarity">
    <text evidence="2">Belongs to the polysaccharide deacetylase family.</text>
</comment>
<evidence type="ECO:0000256" key="4">
    <source>
        <dbReference type="ARBA" id="ARBA00022729"/>
    </source>
</evidence>
<dbReference type="InterPro" id="IPR051398">
    <property type="entry name" value="Polysacch_Deacetylase"/>
</dbReference>
<feature type="domain" description="NodB homology" evidence="6">
    <location>
        <begin position="94"/>
        <end position="352"/>
    </location>
</feature>
<dbReference type="AlphaFoldDB" id="A0A2G1QMX4"/>
<dbReference type="GO" id="GO:0005975">
    <property type="term" value="P:carbohydrate metabolic process"/>
    <property type="evidence" value="ECO:0007669"/>
    <property type="project" value="InterPro"/>
</dbReference>
<organism evidence="7 8">
    <name type="scientific">Zhengella mangrovi</name>
    <dbReference type="NCBI Taxonomy" id="1982044"/>
    <lineage>
        <taxon>Bacteria</taxon>
        <taxon>Pseudomonadati</taxon>
        <taxon>Pseudomonadota</taxon>
        <taxon>Alphaproteobacteria</taxon>
        <taxon>Hyphomicrobiales</taxon>
        <taxon>Notoacmeibacteraceae</taxon>
        <taxon>Zhengella</taxon>
    </lineage>
</organism>
<keyword evidence="4" id="KW-0732">Signal</keyword>
<dbReference type="RefSeq" id="WP_099306642.1">
    <property type="nucleotide sequence ID" value="NZ_PDVP01000006.1"/>
</dbReference>
<dbReference type="Proteomes" id="UP000221168">
    <property type="component" value="Unassembled WGS sequence"/>
</dbReference>
<gene>
    <name evidence="7" type="ORF">CSC94_12300</name>
</gene>
<evidence type="ECO:0000313" key="8">
    <source>
        <dbReference type="Proteomes" id="UP000221168"/>
    </source>
</evidence>
<sequence length="352" mass="39158">MFDRGEVIRKVILNSVRWTGLSRLYRAVTPCAGAIMMLHRVTTTPISPLGYNSHLSVTPEFLDALLAGLKQDGYRFVSMDEMADMIERGRVDGCSLALTADDAYRDNFSEALPVLERHDVPIAVFAAPAQISRRVCLWWDVLEEVVARRDGFYIDVDGVATHVACETMAAKRDAYVRLEAWLTQDVAEEDQDRIVRDLAVSSGIDPVRPNGDPLMTWKELRAFAGHPLVTIGAHTVHHYNLRRLDAGTAMAEICDAADILEMELGFRPRHMAFPYGYEAAVGPREVELARKAGFRTATTTRHGLLGTGHRAHMQALPRISINGRYQSVGYVRTMLTGITTPIANRGKRLVTV</sequence>
<comment type="function">
    <text evidence="1">Is involved in generating a small heat-stable compound (Nod), an acylated oligomer of N-acetylglucosamine, that stimulates mitosis in various plant protoplasts.</text>
</comment>
<dbReference type="PANTHER" id="PTHR34216:SF7">
    <property type="entry name" value="POLY-BETA-1,6-N-ACETYL-D-GLUCOSAMINE N-DEACETYLASE"/>
    <property type="match status" value="1"/>
</dbReference>
<dbReference type="GO" id="GO:0016810">
    <property type="term" value="F:hydrolase activity, acting on carbon-nitrogen (but not peptide) bonds"/>
    <property type="evidence" value="ECO:0007669"/>
    <property type="project" value="InterPro"/>
</dbReference>
<dbReference type="SUPFAM" id="SSF88713">
    <property type="entry name" value="Glycoside hydrolase/deacetylase"/>
    <property type="match status" value="1"/>
</dbReference>
<dbReference type="PANTHER" id="PTHR34216">
    <property type="match status" value="1"/>
</dbReference>
<evidence type="ECO:0000259" key="6">
    <source>
        <dbReference type="PROSITE" id="PS51677"/>
    </source>
</evidence>
<accession>A0A2G1QMX4</accession>
<evidence type="ECO:0000256" key="3">
    <source>
        <dbReference type="ARBA" id="ARBA00020071"/>
    </source>
</evidence>
<evidence type="ECO:0000256" key="1">
    <source>
        <dbReference type="ARBA" id="ARBA00003236"/>
    </source>
</evidence>
<evidence type="ECO:0000256" key="2">
    <source>
        <dbReference type="ARBA" id="ARBA00010973"/>
    </source>
</evidence>
<proteinExistence type="inferred from homology"/>
<dbReference type="InterPro" id="IPR002509">
    <property type="entry name" value="NODB_dom"/>
</dbReference>
<dbReference type="PROSITE" id="PS51677">
    <property type="entry name" value="NODB"/>
    <property type="match status" value="1"/>
</dbReference>
<reference evidence="7 8" key="1">
    <citation type="submission" date="2017-10" db="EMBL/GenBank/DDBJ databases">
        <title>Sedimentibacterium mangrovi gen. nov., sp. nov., a novel member of family Phyllobacteriacea isolated from mangrove sediment.</title>
        <authorList>
            <person name="Liao H."/>
            <person name="Tian Y."/>
        </authorList>
    </citation>
    <scope>NUCLEOTIDE SEQUENCE [LARGE SCALE GENOMIC DNA]</scope>
    <source>
        <strain evidence="7 8">X9-2-2</strain>
    </source>
</reference>
<dbReference type="OrthoDB" id="9782872at2"/>
<name>A0A2G1QMX4_9HYPH</name>
<comment type="caution">
    <text evidence="7">The sequence shown here is derived from an EMBL/GenBank/DDBJ whole genome shotgun (WGS) entry which is preliminary data.</text>
</comment>
<protein>
    <recommendedName>
        <fullName evidence="3">Chitooligosaccharide deacetylase</fullName>
    </recommendedName>
    <alternativeName>
        <fullName evidence="5">Nodulation protein B</fullName>
    </alternativeName>
</protein>
<dbReference type="Pfam" id="PF01522">
    <property type="entry name" value="Polysacc_deac_1"/>
    <property type="match status" value="1"/>
</dbReference>
<dbReference type="InterPro" id="IPR011330">
    <property type="entry name" value="Glyco_hydro/deAcase_b/a-brl"/>
</dbReference>
<evidence type="ECO:0000256" key="5">
    <source>
        <dbReference type="ARBA" id="ARBA00032976"/>
    </source>
</evidence>
<dbReference type="Gene3D" id="3.20.20.370">
    <property type="entry name" value="Glycoside hydrolase/deacetylase"/>
    <property type="match status" value="1"/>
</dbReference>
<evidence type="ECO:0000313" key="7">
    <source>
        <dbReference type="EMBL" id="PHP66875.1"/>
    </source>
</evidence>
<keyword evidence="8" id="KW-1185">Reference proteome</keyword>
<dbReference type="EMBL" id="PDVP01000006">
    <property type="protein sequence ID" value="PHP66875.1"/>
    <property type="molecule type" value="Genomic_DNA"/>
</dbReference>